<gene>
    <name evidence="1" type="ORF">ELH90_36315</name>
</gene>
<protein>
    <submittedName>
        <fullName evidence="1">Uncharacterized protein</fullName>
    </submittedName>
</protein>
<keyword evidence="1" id="KW-0614">Plasmid</keyword>
<comment type="caution">
    <text evidence="1">The sequence shown here is derived from an EMBL/GenBank/DDBJ whole genome shotgun (WGS) entry which is preliminary data.</text>
</comment>
<dbReference type="EMBL" id="SIOP01000005">
    <property type="protein sequence ID" value="TAY42404.1"/>
    <property type="molecule type" value="Genomic_DNA"/>
</dbReference>
<dbReference type="RefSeq" id="WP_130719468.1">
    <property type="nucleotide sequence ID" value="NZ_SIOP01000005.1"/>
</dbReference>
<name>A0A7M3DK21_RHILE</name>
<accession>A0A7M3DK21</accession>
<organism evidence="1 2">
    <name type="scientific">Rhizobium leguminosarum</name>
    <dbReference type="NCBI Taxonomy" id="384"/>
    <lineage>
        <taxon>Bacteria</taxon>
        <taxon>Pseudomonadati</taxon>
        <taxon>Pseudomonadota</taxon>
        <taxon>Alphaproteobacteria</taxon>
        <taxon>Hyphomicrobiales</taxon>
        <taxon>Rhizobiaceae</taxon>
        <taxon>Rhizobium/Agrobacterium group</taxon>
        <taxon>Rhizobium</taxon>
    </lineage>
</organism>
<dbReference type="Proteomes" id="UP000292974">
    <property type="component" value="Unassembled WGS sequence"/>
</dbReference>
<reference evidence="1 2" key="1">
    <citation type="submission" date="2019-02" db="EMBL/GenBank/DDBJ databases">
        <title>The genomic architecture of introgression among sibling species of bacteria.</title>
        <authorList>
            <person name="Cavassim M.I.A."/>
            <person name="Moeskjaer S."/>
            <person name="Moslemi C."/>
            <person name="Fields B."/>
            <person name="Bachmann A."/>
            <person name="Vilhjalmsson B."/>
            <person name="Schierup M.H."/>
            <person name="Young J.P.W."/>
            <person name="Andersen S.U."/>
        </authorList>
    </citation>
    <scope>NUCLEOTIDE SEQUENCE [LARGE SCALE GENOMIC DNA]</scope>
    <source>
        <strain evidence="1 2">SM135B</strain>
        <plasmid evidence="1">pSM135B_Rh08</plasmid>
    </source>
</reference>
<evidence type="ECO:0000313" key="2">
    <source>
        <dbReference type="Proteomes" id="UP000292974"/>
    </source>
</evidence>
<evidence type="ECO:0000313" key="1">
    <source>
        <dbReference type="EMBL" id="TAY42404.1"/>
    </source>
</evidence>
<geneLocation type="plasmid" evidence="1">
    <name>pSM135B_Rh08</name>
</geneLocation>
<sequence>MSKLGTEAHFVVADFIYDLQLEQLRHDERFHKDVVILSLADRVKHMALHNAKYVAYFFEANEGERFAAVLTDAFIITLATANTLNQDLGKAVAEEWATISSFAEVPLPQPEGQQAFIKAYAIAAGSLAKACESWDHLEMAPFNTMMRESNLSLFKLVVGYSGALKLDIVESYRARLRFIERRSMFHRTLAKEG</sequence>
<proteinExistence type="predicted"/>
<dbReference type="AlphaFoldDB" id="A0A7M3DK21"/>